<evidence type="ECO:0000313" key="3">
    <source>
        <dbReference type="Proteomes" id="UP001597342"/>
    </source>
</evidence>
<comment type="caution">
    <text evidence="2">The sequence shown here is derived from an EMBL/GenBank/DDBJ whole genome shotgun (WGS) entry which is preliminary data.</text>
</comment>
<dbReference type="InterPro" id="IPR036938">
    <property type="entry name" value="PAP2/HPO_sf"/>
</dbReference>
<keyword evidence="2" id="KW-0560">Oxidoreductase</keyword>
<dbReference type="RefSeq" id="WP_379829858.1">
    <property type="nucleotide sequence ID" value="NZ_JBHUHU010000001.1"/>
</dbReference>
<organism evidence="2 3">
    <name type="scientific">Flagellimonas iocasae</name>
    <dbReference type="NCBI Taxonomy" id="2055905"/>
    <lineage>
        <taxon>Bacteria</taxon>
        <taxon>Pseudomonadati</taxon>
        <taxon>Bacteroidota</taxon>
        <taxon>Flavobacteriia</taxon>
        <taxon>Flavobacteriales</taxon>
        <taxon>Flavobacteriaceae</taxon>
        <taxon>Flagellimonas</taxon>
    </lineage>
</organism>
<dbReference type="InterPro" id="IPR052559">
    <property type="entry name" value="V-haloperoxidase"/>
</dbReference>
<keyword evidence="1" id="KW-0732">Signal</keyword>
<dbReference type="PANTHER" id="PTHR34599:SF1">
    <property type="entry name" value="PHOSPHATIDIC ACID PHOSPHATASE TYPE 2_HALOPEROXIDASE DOMAIN-CONTAINING PROTEIN"/>
    <property type="match status" value="1"/>
</dbReference>
<feature type="chain" id="PRO_5045615631" evidence="1">
    <location>
        <begin position="23"/>
        <end position="441"/>
    </location>
</feature>
<dbReference type="Proteomes" id="UP001597342">
    <property type="component" value="Unassembled WGS sequence"/>
</dbReference>
<gene>
    <name evidence="2" type="ORF">ACFSJE_04865</name>
</gene>
<protein>
    <submittedName>
        <fullName evidence="2">Vanadium-dependent haloperoxidase</fullName>
        <ecNumber evidence="2">1.11.1.-</ecNumber>
    </submittedName>
</protein>
<dbReference type="GO" id="GO:0004601">
    <property type="term" value="F:peroxidase activity"/>
    <property type="evidence" value="ECO:0007669"/>
    <property type="project" value="UniProtKB-KW"/>
</dbReference>
<evidence type="ECO:0000313" key="2">
    <source>
        <dbReference type="EMBL" id="MFD2099095.1"/>
    </source>
</evidence>
<proteinExistence type="predicted"/>
<sequence>MNQQLKSSFLIGLFALMFNSCARQVDEVKLHQLEETAVMDWNSKLTDVIVEDIFTPPVSSRIYAYCNVAAYEVMCKSNSDFQSFAGKLNGLEETPNVEEGKEYNFPIAAMIAFSSVGKNLVFNTEAMEKLQSGYLNEVRATNIDNAILENSITFGNQMAEHIMAWVKKDGYKERSAMSRYQINNDPGTWQPTPPNYMEAIEPNWSTLRPFTLKASNQFEPAPPTQFDSIPSSQFYQETMHVYESVNNLSEDNLAKAKFWDCNPNISYTKGHVMFYKQQISPGGHWIMIACQVAKKEKLDPMKASEVLAKTAVTIADAFISCWTAKYNTGLIRPETYINRYIDPDWKPILQTPAFPEYTSGHSVASSSAATVLTDLLGDNYSFVDSTEVTYGLPPRPFKSFRHAADEAAISRLYGGIHYMPAIKNGVEQGKQVGEHVINTLN</sequence>
<keyword evidence="3" id="KW-1185">Reference proteome</keyword>
<feature type="signal peptide" evidence="1">
    <location>
        <begin position="1"/>
        <end position="22"/>
    </location>
</feature>
<accession>A0ABW4XVD1</accession>
<dbReference type="Gene3D" id="1.10.606.20">
    <property type="match status" value="1"/>
</dbReference>
<dbReference type="CDD" id="cd03398">
    <property type="entry name" value="PAP2_haloperoxidase"/>
    <property type="match status" value="1"/>
</dbReference>
<keyword evidence="2" id="KW-0575">Peroxidase</keyword>
<reference evidence="3" key="1">
    <citation type="journal article" date="2019" name="Int. J. Syst. Evol. Microbiol.">
        <title>The Global Catalogue of Microorganisms (GCM) 10K type strain sequencing project: providing services to taxonomists for standard genome sequencing and annotation.</title>
        <authorList>
            <consortium name="The Broad Institute Genomics Platform"/>
            <consortium name="The Broad Institute Genome Sequencing Center for Infectious Disease"/>
            <person name="Wu L."/>
            <person name="Ma J."/>
        </authorList>
    </citation>
    <scope>NUCLEOTIDE SEQUENCE [LARGE SCALE GENOMIC DNA]</scope>
    <source>
        <strain evidence="3">JCM 3389</strain>
    </source>
</reference>
<name>A0ABW4XVD1_9FLAO</name>
<dbReference type="SUPFAM" id="SSF48317">
    <property type="entry name" value="Acid phosphatase/Vanadium-dependent haloperoxidase"/>
    <property type="match status" value="1"/>
</dbReference>
<dbReference type="PANTHER" id="PTHR34599">
    <property type="entry name" value="PEROXIDASE-RELATED"/>
    <property type="match status" value="1"/>
</dbReference>
<evidence type="ECO:0000256" key="1">
    <source>
        <dbReference type="SAM" id="SignalP"/>
    </source>
</evidence>
<dbReference type="EC" id="1.11.1.-" evidence="2"/>
<dbReference type="EMBL" id="JBHUHU010000001">
    <property type="protein sequence ID" value="MFD2099095.1"/>
    <property type="molecule type" value="Genomic_DNA"/>
</dbReference>